<dbReference type="InterPro" id="IPR015943">
    <property type="entry name" value="WD40/YVTN_repeat-like_dom_sf"/>
</dbReference>
<gene>
    <name evidence="7" type="ORF">EB796_014678</name>
</gene>
<feature type="repeat" description="WD" evidence="5">
    <location>
        <begin position="210"/>
        <end position="249"/>
    </location>
</feature>
<dbReference type="PROSITE" id="PS50294">
    <property type="entry name" value="WD_REPEATS_REGION"/>
    <property type="match status" value="1"/>
</dbReference>
<dbReference type="GO" id="GO:0007018">
    <property type="term" value="P:microtubule-based movement"/>
    <property type="evidence" value="ECO:0007669"/>
    <property type="project" value="TreeGrafter"/>
</dbReference>
<dbReference type="InterPro" id="IPR001680">
    <property type="entry name" value="WD40_rpt"/>
</dbReference>
<dbReference type="InterPro" id="IPR050687">
    <property type="entry name" value="Dynein_IC"/>
</dbReference>
<dbReference type="Proteomes" id="UP000593567">
    <property type="component" value="Unassembled WGS sequence"/>
</dbReference>
<evidence type="ECO:0000259" key="6">
    <source>
        <dbReference type="Pfam" id="PF25048"/>
    </source>
</evidence>
<keyword evidence="3 5" id="KW-0853">WD repeat</keyword>
<evidence type="ECO:0000256" key="4">
    <source>
        <dbReference type="ARBA" id="ARBA00022737"/>
    </source>
</evidence>
<sequence>MFRLIRLSSLDGHLTLWDISAPVPHLLHKLKCSDRAISVISITPSNLLAVGDEGGVIHSVSLTTKADGSTPFLLYQSSRDYMKNSSRGTSRTKEFNQQKIESKPVIYIHGDRKDETVVFGDHQGFILAQGKEEFTPNTHHYLNILVGFNFRVSMAGNCGDDSLLRCLQHLNGSAHQYPSQHVFTSITCDGLQYCAGTDGGHILSTDGAFVKAHEGRVTCLSFSSGLLISGSEDCSVKIWGTEATELKLVAQLSCPSPITSVLTGHVPGGWGRSHGTSYTKRIIFVGDKLGYVHRLDLFHGMNGSTVNQRMNHGNM</sequence>
<protein>
    <recommendedName>
        <fullName evidence="6">TEP-1 C-terminal beta-propeller domain-containing protein</fullName>
    </recommendedName>
</protein>
<comment type="caution">
    <text evidence="7">The sequence shown here is derived from an EMBL/GenBank/DDBJ whole genome shotgun (WGS) entry which is preliminary data.</text>
</comment>
<dbReference type="InterPro" id="IPR036322">
    <property type="entry name" value="WD40_repeat_dom_sf"/>
</dbReference>
<dbReference type="AlphaFoldDB" id="A0A7J7JLN7"/>
<evidence type="ECO:0000256" key="3">
    <source>
        <dbReference type="ARBA" id="ARBA00022574"/>
    </source>
</evidence>
<evidence type="ECO:0000313" key="8">
    <source>
        <dbReference type="Proteomes" id="UP000593567"/>
    </source>
</evidence>
<keyword evidence="2" id="KW-0963">Cytoplasm</keyword>
<keyword evidence="4" id="KW-0677">Repeat</keyword>
<dbReference type="PROSITE" id="PS50082">
    <property type="entry name" value="WD_REPEATS_2"/>
    <property type="match status" value="1"/>
</dbReference>
<keyword evidence="8" id="KW-1185">Reference proteome</keyword>
<dbReference type="SMART" id="SM00320">
    <property type="entry name" value="WD40"/>
    <property type="match status" value="2"/>
</dbReference>
<dbReference type="GO" id="GO:0005737">
    <property type="term" value="C:cytoplasm"/>
    <property type="evidence" value="ECO:0007669"/>
    <property type="project" value="UniProtKB-SubCell"/>
</dbReference>
<dbReference type="EMBL" id="VXIV02002164">
    <property type="protein sequence ID" value="KAF6026995.1"/>
    <property type="molecule type" value="Genomic_DNA"/>
</dbReference>
<organism evidence="7 8">
    <name type="scientific">Bugula neritina</name>
    <name type="common">Brown bryozoan</name>
    <name type="synonym">Sertularia neritina</name>
    <dbReference type="NCBI Taxonomy" id="10212"/>
    <lineage>
        <taxon>Eukaryota</taxon>
        <taxon>Metazoa</taxon>
        <taxon>Spiralia</taxon>
        <taxon>Lophotrochozoa</taxon>
        <taxon>Bryozoa</taxon>
        <taxon>Gymnolaemata</taxon>
        <taxon>Cheilostomatida</taxon>
        <taxon>Flustrina</taxon>
        <taxon>Buguloidea</taxon>
        <taxon>Bugulidae</taxon>
        <taxon>Bugula</taxon>
    </lineage>
</organism>
<evidence type="ECO:0000256" key="5">
    <source>
        <dbReference type="PROSITE-ProRule" id="PRU00221"/>
    </source>
</evidence>
<name>A0A7J7JLN7_BUGNE</name>
<dbReference type="PANTHER" id="PTHR12442">
    <property type="entry name" value="DYNEIN INTERMEDIATE CHAIN"/>
    <property type="match status" value="1"/>
</dbReference>
<evidence type="ECO:0000256" key="2">
    <source>
        <dbReference type="ARBA" id="ARBA00022490"/>
    </source>
</evidence>
<feature type="domain" description="TEP-1 C-terminal beta-propeller" evidence="6">
    <location>
        <begin position="213"/>
        <end position="294"/>
    </location>
</feature>
<dbReference type="Gene3D" id="2.130.10.10">
    <property type="entry name" value="YVTN repeat-like/Quinoprotein amine dehydrogenase"/>
    <property type="match status" value="2"/>
</dbReference>
<evidence type="ECO:0000256" key="1">
    <source>
        <dbReference type="ARBA" id="ARBA00004496"/>
    </source>
</evidence>
<proteinExistence type="predicted"/>
<dbReference type="Pfam" id="PF25048">
    <property type="entry name" value="Beta-prop_TEP1_C"/>
    <property type="match status" value="1"/>
</dbReference>
<evidence type="ECO:0000313" key="7">
    <source>
        <dbReference type="EMBL" id="KAF6026995.1"/>
    </source>
</evidence>
<dbReference type="InterPro" id="IPR056828">
    <property type="entry name" value="Beta-prop_TEP1_C"/>
</dbReference>
<reference evidence="7" key="1">
    <citation type="submission" date="2020-06" db="EMBL/GenBank/DDBJ databases">
        <title>Draft genome of Bugula neritina, a colonial animal packing powerful symbionts and potential medicines.</title>
        <authorList>
            <person name="Rayko M."/>
        </authorList>
    </citation>
    <scope>NUCLEOTIDE SEQUENCE [LARGE SCALE GENOMIC DNA]</scope>
    <source>
        <strain evidence="7">Kwan_BN1</strain>
    </source>
</reference>
<dbReference type="SUPFAM" id="SSF50978">
    <property type="entry name" value="WD40 repeat-like"/>
    <property type="match status" value="1"/>
</dbReference>
<dbReference type="GO" id="GO:0045504">
    <property type="term" value="F:dynein heavy chain binding"/>
    <property type="evidence" value="ECO:0007669"/>
    <property type="project" value="TreeGrafter"/>
</dbReference>
<dbReference type="GO" id="GO:0045503">
    <property type="term" value="F:dynein light chain binding"/>
    <property type="evidence" value="ECO:0007669"/>
    <property type="project" value="TreeGrafter"/>
</dbReference>
<accession>A0A7J7JLN7</accession>
<comment type="subcellular location">
    <subcellularLocation>
        <location evidence="1">Cytoplasm</location>
    </subcellularLocation>
</comment>